<name>A0AAU8GFE1_9CAUD</name>
<dbReference type="EMBL" id="PP856721">
    <property type="protein sequence ID" value="XCH40213.1"/>
    <property type="molecule type" value="Genomic_DNA"/>
</dbReference>
<organism evidence="1">
    <name type="scientific">Salmonella phage vB_SEnST11_KE22</name>
    <dbReference type="NCBI Taxonomy" id="3161173"/>
    <lineage>
        <taxon>Viruses</taxon>
        <taxon>Duplodnaviria</taxon>
        <taxon>Heunggongvirae</taxon>
        <taxon>Uroviricota</taxon>
        <taxon>Caudoviricetes</taxon>
        <taxon>Vequintavirinae</taxon>
        <taxon>Seunavirus</taxon>
    </lineage>
</organism>
<sequence length="34" mass="4035">MMLVFLVVMVGLGMRGLPFWVWVILADESKRKRR</sequence>
<evidence type="ECO:0000313" key="1">
    <source>
        <dbReference type="EMBL" id="XCH40213.1"/>
    </source>
</evidence>
<gene>
    <name evidence="1" type="ORF">NDDWPVAN_CDS0087</name>
</gene>
<accession>A0AAU8GFE1</accession>
<proteinExistence type="predicted"/>
<reference evidence="1" key="1">
    <citation type="submission" date="2024-05" db="EMBL/GenBank/DDBJ databases">
        <authorList>
            <person name="Mugo M.M."/>
            <person name="Musyoki A.M."/>
            <person name="Makumi A.M."/>
            <person name="Mutai I."/>
            <person name="Drechsel O."/>
            <person name="Kering K.K."/>
            <person name="Muturi P."/>
            <person name="Mbae C.K."/>
            <person name="Kariuki S.M."/>
        </authorList>
    </citation>
    <scope>NUCLEOTIDE SEQUENCE</scope>
</reference>
<protein>
    <submittedName>
        <fullName evidence="1">Uncharacterized protein</fullName>
    </submittedName>
</protein>